<dbReference type="RefSeq" id="WP_089760365.1">
    <property type="nucleotide sequence ID" value="NZ_BKAT01000014.1"/>
</dbReference>
<dbReference type="InterPro" id="IPR012577">
    <property type="entry name" value="NIPSNAP"/>
</dbReference>
<sequence>MRYSTFLLALLLSSVSLLAKDRQFYQIKIYHLKDAQQEQQLDRYLEKSYLPALHRMGIKQVGVFKPVTKDTADLRVYVMFPFQKLEQLAGLDNQFYQDAQFLKDGQSYINAAWNMPPYSRIESIILQAFPGMPAMATPALQGARAERVYELRSYESPSEKYHMNKVKMFNTGDEIGIFKRLGFNAVFYASVISGSRMPNLMYMTTFNNKADRDAHWKSFSDDPQWKQLSAKEEYSHNVSKADILFLQPTDYSDY</sequence>
<dbReference type="Proteomes" id="UP000199656">
    <property type="component" value="Unassembled WGS sequence"/>
</dbReference>
<dbReference type="EMBL" id="FNRL01000005">
    <property type="protein sequence ID" value="SEA33435.1"/>
    <property type="molecule type" value="Genomic_DNA"/>
</dbReference>
<protein>
    <submittedName>
        <fullName evidence="3">NIPSNAP protein</fullName>
    </submittedName>
</protein>
<dbReference type="InterPro" id="IPR011008">
    <property type="entry name" value="Dimeric_a/b-barrel"/>
</dbReference>
<dbReference type="AlphaFoldDB" id="A0A1H4ABN5"/>
<dbReference type="Gene3D" id="3.30.70.100">
    <property type="match status" value="2"/>
</dbReference>
<dbReference type="SUPFAM" id="SSF54909">
    <property type="entry name" value="Dimeric alpha+beta barrel"/>
    <property type="match status" value="2"/>
</dbReference>
<gene>
    <name evidence="3" type="ORF">SAMN05660909_01592</name>
</gene>
<feature type="signal peptide" evidence="1">
    <location>
        <begin position="1"/>
        <end position="19"/>
    </location>
</feature>
<evidence type="ECO:0000259" key="2">
    <source>
        <dbReference type="Pfam" id="PF07978"/>
    </source>
</evidence>
<proteinExistence type="predicted"/>
<evidence type="ECO:0000313" key="4">
    <source>
        <dbReference type="Proteomes" id="UP000199656"/>
    </source>
</evidence>
<feature type="domain" description="NIPSNAP" evidence="2">
    <location>
        <begin position="149"/>
        <end position="252"/>
    </location>
</feature>
<keyword evidence="1" id="KW-0732">Signal</keyword>
<dbReference type="STRING" id="408074.SAMN05660909_01592"/>
<keyword evidence="4" id="KW-1185">Reference proteome</keyword>
<evidence type="ECO:0000313" key="3">
    <source>
        <dbReference type="EMBL" id="SEA33435.1"/>
    </source>
</evidence>
<dbReference type="OrthoDB" id="192769at2"/>
<accession>A0A1H4ABN5</accession>
<reference evidence="4" key="1">
    <citation type="submission" date="2016-10" db="EMBL/GenBank/DDBJ databases">
        <authorList>
            <person name="Varghese N."/>
            <person name="Submissions S."/>
        </authorList>
    </citation>
    <scope>NUCLEOTIDE SEQUENCE [LARGE SCALE GENOMIC DNA]</scope>
    <source>
        <strain evidence="4">DSM 23920</strain>
    </source>
</reference>
<organism evidence="3 4">
    <name type="scientific">Chitinophaga terrae</name>
    <name type="common">ex Kim and Jung 2007</name>
    <dbReference type="NCBI Taxonomy" id="408074"/>
    <lineage>
        <taxon>Bacteria</taxon>
        <taxon>Pseudomonadati</taxon>
        <taxon>Bacteroidota</taxon>
        <taxon>Chitinophagia</taxon>
        <taxon>Chitinophagales</taxon>
        <taxon>Chitinophagaceae</taxon>
        <taxon>Chitinophaga</taxon>
    </lineage>
</organism>
<dbReference type="Pfam" id="PF07978">
    <property type="entry name" value="NIPSNAP"/>
    <property type="match status" value="1"/>
</dbReference>
<name>A0A1H4ABN5_9BACT</name>
<evidence type="ECO:0000256" key="1">
    <source>
        <dbReference type="SAM" id="SignalP"/>
    </source>
</evidence>
<feature type="chain" id="PRO_5011593009" evidence="1">
    <location>
        <begin position="20"/>
        <end position="254"/>
    </location>
</feature>